<dbReference type="GeneID" id="58562604"/>
<organism evidence="1 2">
    <name type="scientific">Chromobacterium haemolyticum</name>
    <dbReference type="NCBI Taxonomy" id="394935"/>
    <lineage>
        <taxon>Bacteria</taxon>
        <taxon>Pseudomonadati</taxon>
        <taxon>Pseudomonadota</taxon>
        <taxon>Betaproteobacteria</taxon>
        <taxon>Neisseriales</taxon>
        <taxon>Chromobacteriaceae</taxon>
        <taxon>Chromobacterium</taxon>
    </lineage>
</organism>
<dbReference type="RefSeq" id="WP_162533437.1">
    <property type="nucleotide sequence ID" value="NZ_AP019312.1"/>
</dbReference>
<reference evidence="1 2" key="1">
    <citation type="submission" date="2021-03" db="EMBL/GenBank/DDBJ databases">
        <title>First Case of infection caused by Chromobacterium haemolyticum derived from water in China.</title>
        <authorList>
            <person name="Chen J."/>
            <person name="Liu C."/>
        </authorList>
    </citation>
    <scope>NUCLEOTIDE SEQUENCE [LARGE SCALE GENOMIC DNA]</scope>
    <source>
        <strain evidence="1 2">WJ-5</strain>
    </source>
</reference>
<name>A0ABS3GS09_9NEIS</name>
<evidence type="ECO:0000313" key="1">
    <source>
        <dbReference type="EMBL" id="MBO0417831.1"/>
    </source>
</evidence>
<accession>A0ABS3GS09</accession>
<dbReference type="Proteomes" id="UP000664349">
    <property type="component" value="Unassembled WGS sequence"/>
</dbReference>
<sequence>MPDAFNAAASARANVVLPQDSGPTMAIFNGRVAPLNIPLLSKYGKAVNYTPLAALSTAGQLFSTSRGDSPVRQLWTRKLSPCREMDLSALIKKQANHGITHIQREKPCGTIVDKTAKSLFRQAHFRPLIF</sequence>
<protein>
    <submittedName>
        <fullName evidence="1">Uncharacterized protein</fullName>
    </submittedName>
</protein>
<evidence type="ECO:0000313" key="2">
    <source>
        <dbReference type="Proteomes" id="UP000664349"/>
    </source>
</evidence>
<keyword evidence="2" id="KW-1185">Reference proteome</keyword>
<dbReference type="EMBL" id="JAFLRD010000021">
    <property type="protein sequence ID" value="MBO0417831.1"/>
    <property type="molecule type" value="Genomic_DNA"/>
</dbReference>
<proteinExistence type="predicted"/>
<comment type="caution">
    <text evidence="1">The sequence shown here is derived from an EMBL/GenBank/DDBJ whole genome shotgun (WGS) entry which is preliminary data.</text>
</comment>
<gene>
    <name evidence="1" type="ORF">J1C50_20185</name>
</gene>